<proteinExistence type="predicted"/>
<organism evidence="2 3">
    <name type="scientific">Allacma fusca</name>
    <dbReference type="NCBI Taxonomy" id="39272"/>
    <lineage>
        <taxon>Eukaryota</taxon>
        <taxon>Metazoa</taxon>
        <taxon>Ecdysozoa</taxon>
        <taxon>Arthropoda</taxon>
        <taxon>Hexapoda</taxon>
        <taxon>Collembola</taxon>
        <taxon>Symphypleona</taxon>
        <taxon>Sminthuridae</taxon>
        <taxon>Allacma</taxon>
    </lineage>
</organism>
<dbReference type="AlphaFoldDB" id="A0A8J2JK39"/>
<feature type="compositionally biased region" description="Polar residues" evidence="1">
    <location>
        <begin position="1"/>
        <end position="11"/>
    </location>
</feature>
<sequence>MEAMDQSNPSKYPNYDPAKDEPITSEQLNEAMKCPEARQLLTDKLLDKKRYLMDMLKSIKSATSQVITRTTSMDFWNTGTPCKTHLFPDRAYKVQRTFMIRGKSSSAN</sequence>
<comment type="caution">
    <text evidence="2">The sequence shown here is derived from an EMBL/GenBank/DDBJ whole genome shotgun (WGS) entry which is preliminary data.</text>
</comment>
<keyword evidence="3" id="KW-1185">Reference proteome</keyword>
<gene>
    <name evidence="2" type="ORF">AFUS01_LOCUS11010</name>
</gene>
<accession>A0A8J2JK39</accession>
<protein>
    <submittedName>
        <fullName evidence="2">Uncharacterized protein</fullName>
    </submittedName>
</protein>
<feature type="region of interest" description="Disordered" evidence="1">
    <location>
        <begin position="1"/>
        <end position="24"/>
    </location>
</feature>
<dbReference type="EMBL" id="CAJVCH010083190">
    <property type="protein sequence ID" value="CAG7721821.1"/>
    <property type="molecule type" value="Genomic_DNA"/>
</dbReference>
<evidence type="ECO:0000313" key="2">
    <source>
        <dbReference type="EMBL" id="CAG7721821.1"/>
    </source>
</evidence>
<evidence type="ECO:0000256" key="1">
    <source>
        <dbReference type="SAM" id="MobiDB-lite"/>
    </source>
</evidence>
<dbReference type="Proteomes" id="UP000708208">
    <property type="component" value="Unassembled WGS sequence"/>
</dbReference>
<reference evidence="2" key="1">
    <citation type="submission" date="2021-06" db="EMBL/GenBank/DDBJ databases">
        <authorList>
            <person name="Hodson N. C."/>
            <person name="Mongue J. A."/>
            <person name="Jaron S. K."/>
        </authorList>
    </citation>
    <scope>NUCLEOTIDE SEQUENCE</scope>
</reference>
<name>A0A8J2JK39_9HEXA</name>
<evidence type="ECO:0000313" key="3">
    <source>
        <dbReference type="Proteomes" id="UP000708208"/>
    </source>
</evidence>